<name>A0ABD5QCM5_9EURY</name>
<dbReference type="CDD" id="cd00885">
    <property type="entry name" value="cinA"/>
    <property type="match status" value="1"/>
</dbReference>
<dbReference type="InterPro" id="IPR056596">
    <property type="entry name" value="FLAD1_M"/>
</dbReference>
<dbReference type="InterPro" id="IPR036425">
    <property type="entry name" value="MoaB/Mog-like_dom_sf"/>
</dbReference>
<proteinExistence type="predicted"/>
<gene>
    <name evidence="2" type="ORF">ACFPFO_06635</name>
</gene>
<keyword evidence="3" id="KW-1185">Reference proteome</keyword>
<dbReference type="Proteomes" id="UP001595925">
    <property type="component" value="Unassembled WGS sequence"/>
</dbReference>
<comment type="caution">
    <text evidence="2">The sequence shown here is derived from an EMBL/GenBank/DDBJ whole genome shotgun (WGS) entry which is preliminary data.</text>
</comment>
<dbReference type="EMBL" id="JBHSJG010000026">
    <property type="protein sequence ID" value="MFC4987440.1"/>
    <property type="molecule type" value="Genomic_DNA"/>
</dbReference>
<organism evidence="2 3">
    <name type="scientific">Saliphagus infecundisoli</name>
    <dbReference type="NCBI Taxonomy" id="1849069"/>
    <lineage>
        <taxon>Archaea</taxon>
        <taxon>Methanobacteriati</taxon>
        <taxon>Methanobacteriota</taxon>
        <taxon>Stenosarchaea group</taxon>
        <taxon>Halobacteria</taxon>
        <taxon>Halobacteriales</taxon>
        <taxon>Natrialbaceae</taxon>
        <taxon>Saliphagus</taxon>
    </lineage>
</organism>
<accession>A0ABD5QCM5</accession>
<dbReference type="PANTHER" id="PTHR13939">
    <property type="entry name" value="NICOTINAMIDE-NUCLEOTIDE AMIDOHYDROLASE PNCC"/>
    <property type="match status" value="1"/>
</dbReference>
<dbReference type="Pfam" id="PF00994">
    <property type="entry name" value="MoCF_biosynth"/>
    <property type="match status" value="1"/>
</dbReference>
<dbReference type="SUPFAM" id="SSF53218">
    <property type="entry name" value="Molybdenum cofactor biosynthesis proteins"/>
    <property type="match status" value="1"/>
</dbReference>
<dbReference type="RefSeq" id="WP_224828809.1">
    <property type="nucleotide sequence ID" value="NZ_JAIVEF010000011.1"/>
</dbReference>
<dbReference type="SMART" id="SM00852">
    <property type="entry name" value="MoCF_biosynth"/>
    <property type="match status" value="1"/>
</dbReference>
<dbReference type="AlphaFoldDB" id="A0ABD5QCM5"/>
<dbReference type="Pfam" id="PF24102">
    <property type="entry name" value="FLAD1_M"/>
    <property type="match status" value="1"/>
</dbReference>
<dbReference type="InterPro" id="IPR050101">
    <property type="entry name" value="CinA"/>
</dbReference>
<evidence type="ECO:0000313" key="2">
    <source>
        <dbReference type="EMBL" id="MFC4987440.1"/>
    </source>
</evidence>
<protein>
    <submittedName>
        <fullName evidence="2">Competence/damage-inducible protein A</fullName>
    </submittedName>
</protein>
<reference evidence="2 3" key="1">
    <citation type="journal article" date="2019" name="Int. J. Syst. Evol. Microbiol.">
        <title>The Global Catalogue of Microorganisms (GCM) 10K type strain sequencing project: providing services to taxonomists for standard genome sequencing and annotation.</title>
        <authorList>
            <consortium name="The Broad Institute Genomics Platform"/>
            <consortium name="The Broad Institute Genome Sequencing Center for Infectious Disease"/>
            <person name="Wu L."/>
            <person name="Ma J."/>
        </authorList>
    </citation>
    <scope>NUCLEOTIDE SEQUENCE [LARGE SCALE GENOMIC DNA]</scope>
    <source>
        <strain evidence="2 3">CGMCC 1.15824</strain>
    </source>
</reference>
<feature type="domain" description="MoaB/Mog" evidence="1">
    <location>
        <begin position="4"/>
        <end position="167"/>
    </location>
</feature>
<evidence type="ECO:0000313" key="3">
    <source>
        <dbReference type="Proteomes" id="UP001595925"/>
    </source>
</evidence>
<evidence type="ECO:0000259" key="1">
    <source>
        <dbReference type="SMART" id="SM00852"/>
    </source>
</evidence>
<dbReference type="PANTHER" id="PTHR13939:SF0">
    <property type="entry name" value="NMN AMIDOHYDROLASE-LIKE PROTEIN YFAY"/>
    <property type="match status" value="1"/>
</dbReference>
<sequence length="230" mass="24401">MQVALLTVGDELLAGDIADTNAAWLAARLAERGVSVREILTLPDTVEVIAPRLGDLAERSDAVIVTGGVGGTPDDVTMDAIAAAFDAPLTTHPEARAGVERTLSKYDGDVDVDIEAWSALPEGSEAIPNEVGLSPGCRIESVYVLPGIPEEMKAMFGEIADAFDGDRVVRTIRSAEPESALVADLNRAIERFDVSVGSYPEDDGEEKRITVRGDSVEAVEAAIAWLDERV</sequence>
<dbReference type="Gene3D" id="3.40.980.10">
    <property type="entry name" value="MoaB/Mog-like domain"/>
    <property type="match status" value="1"/>
</dbReference>
<dbReference type="InterPro" id="IPR001453">
    <property type="entry name" value="MoaB/Mog_dom"/>
</dbReference>